<evidence type="ECO:0000313" key="2">
    <source>
        <dbReference type="EMBL" id="HIJ99307.1"/>
    </source>
</evidence>
<dbReference type="EMBL" id="DVAD01000004">
    <property type="protein sequence ID" value="HIJ99307.1"/>
    <property type="molecule type" value="Genomic_DNA"/>
</dbReference>
<organism evidence="2 3">
    <name type="scientific">Candidatus Undinarchaeum marinum</name>
    <dbReference type="NCBI Taxonomy" id="2756141"/>
    <lineage>
        <taxon>Archaea</taxon>
        <taxon>Candidatus Undinarchaeota</taxon>
        <taxon>Candidatus Undinarchaeia</taxon>
        <taxon>Candidatus Undinarchaeales</taxon>
        <taxon>Candidatus Undinarchaeaceae</taxon>
        <taxon>Candidatus Undinarchaeum</taxon>
    </lineage>
</organism>
<evidence type="ECO:0000256" key="1">
    <source>
        <dbReference type="SAM" id="Phobius"/>
    </source>
</evidence>
<name>A0A832UYZ5_9ARCH</name>
<gene>
    <name evidence="2" type="ORF">H1011_00600</name>
</gene>
<comment type="caution">
    <text evidence="2">The sequence shown here is derived from an EMBL/GenBank/DDBJ whole genome shotgun (WGS) entry which is preliminary data.</text>
</comment>
<reference evidence="2 3" key="1">
    <citation type="journal article" name="Nat. Commun.">
        <title>Undinarchaeota illuminate DPANN phylogeny and the impact of gene transfer on archaeal evolution.</title>
        <authorList>
            <person name="Dombrowski N."/>
            <person name="Williams T.A."/>
            <person name="Sun J."/>
            <person name="Woodcroft B.J."/>
            <person name="Lee J.H."/>
            <person name="Minh B.Q."/>
            <person name="Rinke C."/>
            <person name="Spang A."/>
        </authorList>
    </citation>
    <scope>NUCLEOTIDE SEQUENCE [LARGE SCALE GENOMIC DNA]</scope>
    <source>
        <strain evidence="2">MAG_bin17</strain>
    </source>
</reference>
<keyword evidence="1" id="KW-0812">Transmembrane</keyword>
<keyword evidence="1" id="KW-0472">Membrane</keyword>
<sequence>METKIILKTALIALVVFVAIISVAEARRGAADEDAQDCILKPVTGLSIASVTGGFSYIFAGGASPLIILAVAFIVGFISSHFIWHGF</sequence>
<evidence type="ECO:0000313" key="3">
    <source>
        <dbReference type="Proteomes" id="UP000604391"/>
    </source>
</evidence>
<dbReference type="AlphaFoldDB" id="A0A832UYZ5"/>
<proteinExistence type="predicted"/>
<feature type="transmembrane region" description="Helical" evidence="1">
    <location>
        <begin position="66"/>
        <end position="84"/>
    </location>
</feature>
<dbReference type="Proteomes" id="UP000604391">
    <property type="component" value="Unassembled WGS sequence"/>
</dbReference>
<accession>A0A832UYZ5</accession>
<keyword evidence="3" id="KW-1185">Reference proteome</keyword>
<keyword evidence="1" id="KW-1133">Transmembrane helix</keyword>
<protein>
    <submittedName>
        <fullName evidence="2">Uncharacterized protein</fullName>
    </submittedName>
</protein>